<protein>
    <submittedName>
        <fullName evidence="1">Uncharacterized protein</fullName>
    </submittedName>
</protein>
<name>A0ABU6L5X9_9GAMM</name>
<keyword evidence="2" id="KW-1185">Reference proteome</keyword>
<evidence type="ECO:0000313" key="2">
    <source>
        <dbReference type="Proteomes" id="UP001306119"/>
    </source>
</evidence>
<comment type="caution">
    <text evidence="1">The sequence shown here is derived from an EMBL/GenBank/DDBJ whole genome shotgun (WGS) entry which is preliminary data.</text>
</comment>
<dbReference type="Proteomes" id="UP001306119">
    <property type="component" value="Unassembled WGS sequence"/>
</dbReference>
<dbReference type="RefSeq" id="WP_327774757.1">
    <property type="nucleotide sequence ID" value="NZ_JAYXUG010000005.1"/>
</dbReference>
<organism evidence="1 2">
    <name type="scientific">Photobacterium toruni</name>
    <dbReference type="NCBI Taxonomy" id="1935446"/>
    <lineage>
        <taxon>Bacteria</taxon>
        <taxon>Pseudomonadati</taxon>
        <taxon>Pseudomonadota</taxon>
        <taxon>Gammaproteobacteria</taxon>
        <taxon>Vibrionales</taxon>
        <taxon>Vibrionaceae</taxon>
        <taxon>Photobacterium</taxon>
    </lineage>
</organism>
<sequence length="53" mass="6068">MSVINNNTLGQLRLFDIPYQDATAVIEWLRTQPDYVGEAVAKQCYQLITNTNH</sequence>
<reference evidence="1 2" key="1">
    <citation type="submission" date="2024-01" db="EMBL/GenBank/DDBJ databases">
        <title>Active colonisers of the gastrointestinal tract of Atlantic salmon farmed in a warm water region.</title>
        <authorList>
            <person name="Bowman J.P."/>
        </authorList>
    </citation>
    <scope>NUCLEOTIDE SEQUENCE [LARGE SCALE GENOMIC DNA]</scope>
    <source>
        <strain evidence="1 2">S3MW1</strain>
    </source>
</reference>
<dbReference type="EMBL" id="JAYXUG010000005">
    <property type="protein sequence ID" value="MEC6831952.1"/>
    <property type="molecule type" value="Genomic_DNA"/>
</dbReference>
<evidence type="ECO:0000313" key="1">
    <source>
        <dbReference type="EMBL" id="MEC6831952.1"/>
    </source>
</evidence>
<proteinExistence type="predicted"/>
<gene>
    <name evidence="1" type="ORF">VXS06_09280</name>
</gene>
<accession>A0ABU6L5X9</accession>